<dbReference type="HOGENOM" id="CLU_1371260_0_0_5"/>
<protein>
    <submittedName>
        <fullName evidence="1">Uncharacterized protein</fullName>
    </submittedName>
</protein>
<name>C6B9W2_RHILS</name>
<proteinExistence type="predicted"/>
<dbReference type="OrthoDB" id="9796766at2"/>
<gene>
    <name evidence="1" type="ordered locus">Rleg_6230</name>
</gene>
<sequence length="199" mass="22370">MVYDVLFLMSAVAKERLTVAKSKKIVAVAQTGPGVSAQAGREMWGSDRRDDGLGWRAVRAGRQNPLQKDLSSDSYTVIRELLAANQVECLRLIVTQYLKSEGRYQYGGKFQLQARYVAEEVARFLTSDVILNHLKEITQPLDVVLTGECDMMINTTSSWHNEVPHHLACIDGTIFADESFRGIRSHSTCRIGTKTRQRH</sequence>
<geneLocation type="plasmid" evidence="1 2">
    <name>pR132504</name>
</geneLocation>
<dbReference type="KEGG" id="rlg:Rleg_6230"/>
<organism evidence="1 2">
    <name type="scientific">Rhizobium leguminosarum bv. trifolii (strain WSM1325)</name>
    <dbReference type="NCBI Taxonomy" id="395491"/>
    <lineage>
        <taxon>Bacteria</taxon>
        <taxon>Pseudomonadati</taxon>
        <taxon>Pseudomonadota</taxon>
        <taxon>Alphaproteobacteria</taxon>
        <taxon>Hyphomicrobiales</taxon>
        <taxon>Rhizobiaceae</taxon>
        <taxon>Rhizobium/Agrobacterium group</taxon>
        <taxon>Rhizobium</taxon>
    </lineage>
</organism>
<dbReference type="Proteomes" id="UP000002256">
    <property type="component" value="Plasmid pR132504"/>
</dbReference>
<evidence type="ECO:0000313" key="1">
    <source>
        <dbReference type="EMBL" id="ACS60984.1"/>
    </source>
</evidence>
<keyword evidence="1" id="KW-0614">Plasmid</keyword>
<accession>C6B9W2</accession>
<evidence type="ECO:0000313" key="2">
    <source>
        <dbReference type="Proteomes" id="UP000002256"/>
    </source>
</evidence>
<dbReference type="EMBL" id="CP001626">
    <property type="protein sequence ID" value="ACS60984.1"/>
    <property type="molecule type" value="Genomic_DNA"/>
</dbReference>
<dbReference type="AlphaFoldDB" id="C6B9W2"/>
<reference evidence="1 2" key="1">
    <citation type="journal article" date="2010" name="Stand. Genomic Sci.">
        <title>Complete genome sequence of Rhizobium leguminosarum bv. trifolii strain WSM1325, an effective microsymbiont of annual Mediterranean clovers.</title>
        <authorList>
            <person name="Reeve W."/>
            <person name="O'Hara G."/>
            <person name="Chain P."/>
            <person name="Ardley J."/>
            <person name="Brau L."/>
            <person name="Nandesena K."/>
            <person name="Tiwari R."/>
            <person name="Copeland A."/>
            <person name="Nolan M."/>
            <person name="Han C."/>
            <person name="Brettin T."/>
            <person name="Land M."/>
            <person name="Ovchinikova G."/>
            <person name="Ivanova N."/>
            <person name="Mavromatis K."/>
            <person name="Markowitz V."/>
            <person name="Kyrpides N."/>
            <person name="Melino V."/>
            <person name="Denton M."/>
            <person name="Yates R."/>
            <person name="Howieson J."/>
        </authorList>
    </citation>
    <scope>NUCLEOTIDE SEQUENCE [LARGE SCALE GENOMIC DNA]</scope>
    <source>
        <strain evidence="1 2">WSM1325</strain>
        <plasmid evidence="2">Plasmid pR132504</plasmid>
    </source>
</reference>